<sequence>MLNWQNYLMTPEQKTYLPVSQLALETFRQTPNHDLELLIKTPTGTYQTAWERAYGEPALNPDSRLPGLLGGEDFMPPGKRKLLFGTHLNGRCPADCLDCPFGSTTIRAIYASESDLHYTLARPITPAELSAFLVRAKQIAVERGILKSGETFSAGALLSGDPGYNRHTAELVAAVSRVPDCEACRWSTIAPDTGHNVLAAFIKGAQLAREIDPAHISSFQASLHSTDHEVRVRHTGVTRLLSMSDIAAASQEIYQITGRKLSLAFVLHAGSVIDHRVLKDNFSPDHNIISLRPIYSATTLPMNPDNTIKLYSQLRKDGWDVVYMPPNQGNGGPPIELHNMRG</sequence>
<proteinExistence type="predicted"/>
<evidence type="ECO:0008006" key="3">
    <source>
        <dbReference type="Google" id="ProtNLM"/>
    </source>
</evidence>
<comment type="caution">
    <text evidence="1">The sequence shown here is derived from an EMBL/GenBank/DDBJ whole genome shotgun (WGS) entry which is preliminary data.</text>
</comment>
<dbReference type="AlphaFoldDB" id="A0A0G1M5F1"/>
<accession>A0A0G1M5F1</accession>
<name>A0A0G1M5F1_9BACT</name>
<organism evidence="1 2">
    <name type="scientific">Candidatus Amesbacteria bacterium GW2011_GWC2_45_19</name>
    <dbReference type="NCBI Taxonomy" id="1618366"/>
    <lineage>
        <taxon>Bacteria</taxon>
        <taxon>Candidatus Amesiibacteriota</taxon>
    </lineage>
</organism>
<evidence type="ECO:0000313" key="2">
    <source>
        <dbReference type="Proteomes" id="UP000034264"/>
    </source>
</evidence>
<evidence type="ECO:0000313" key="1">
    <source>
        <dbReference type="EMBL" id="KKU03506.1"/>
    </source>
</evidence>
<dbReference type="Proteomes" id="UP000034264">
    <property type="component" value="Unassembled WGS sequence"/>
</dbReference>
<gene>
    <name evidence="1" type="ORF">UX05_C0001G0135</name>
</gene>
<protein>
    <recommendedName>
        <fullName evidence="3">Radical SAM domain protein</fullName>
    </recommendedName>
</protein>
<reference evidence="1 2" key="1">
    <citation type="journal article" date="2015" name="Nature">
        <title>rRNA introns, odd ribosomes, and small enigmatic genomes across a large radiation of phyla.</title>
        <authorList>
            <person name="Brown C.T."/>
            <person name="Hug L.A."/>
            <person name="Thomas B.C."/>
            <person name="Sharon I."/>
            <person name="Castelle C.J."/>
            <person name="Singh A."/>
            <person name="Wilkins M.J."/>
            <person name="Williams K.H."/>
            <person name="Banfield J.F."/>
        </authorList>
    </citation>
    <scope>NUCLEOTIDE SEQUENCE [LARGE SCALE GENOMIC DNA]</scope>
</reference>
<dbReference type="EMBL" id="LCKS01000001">
    <property type="protein sequence ID" value="KKU03506.1"/>
    <property type="molecule type" value="Genomic_DNA"/>
</dbReference>